<dbReference type="PIRSF" id="PIRSF004548">
    <property type="entry name" value="CreD"/>
    <property type="match status" value="1"/>
</dbReference>
<dbReference type="OrthoDB" id="9791851at2"/>
<proteinExistence type="predicted"/>
<keyword evidence="1" id="KW-0472">Membrane</keyword>
<dbReference type="PANTHER" id="PTHR30092">
    <property type="entry name" value="INNER MEMBRANE PROTEIN CRED"/>
    <property type="match status" value="1"/>
</dbReference>
<dbReference type="NCBIfam" id="NF008712">
    <property type="entry name" value="PRK11715.1-1"/>
    <property type="match status" value="1"/>
</dbReference>
<name>A0A1N6VBF2_9GAMM</name>
<dbReference type="GO" id="GO:0005886">
    <property type="term" value="C:plasma membrane"/>
    <property type="evidence" value="ECO:0007669"/>
    <property type="project" value="TreeGrafter"/>
</dbReference>
<gene>
    <name evidence="2" type="ORF">SAMN05421546_1728</name>
</gene>
<dbReference type="AlphaFoldDB" id="A0A1N6VBF2"/>
<dbReference type="InterPro" id="IPR010364">
    <property type="entry name" value="Uncharacterised_IM_CreD"/>
</dbReference>
<feature type="transmembrane region" description="Helical" evidence="1">
    <location>
        <begin position="350"/>
        <end position="371"/>
    </location>
</feature>
<feature type="transmembrane region" description="Helical" evidence="1">
    <location>
        <begin position="429"/>
        <end position="447"/>
    </location>
</feature>
<protein>
    <submittedName>
        <fullName evidence="2">Inner membrane protein</fullName>
    </submittedName>
</protein>
<keyword evidence="1" id="KW-1133">Transmembrane helix</keyword>
<organism evidence="2 3">
    <name type="scientific">Solilutibacter tolerans</name>
    <dbReference type="NCBI Taxonomy" id="1604334"/>
    <lineage>
        <taxon>Bacteria</taxon>
        <taxon>Pseudomonadati</taxon>
        <taxon>Pseudomonadota</taxon>
        <taxon>Gammaproteobacteria</taxon>
        <taxon>Lysobacterales</taxon>
        <taxon>Lysobacteraceae</taxon>
        <taxon>Solilutibacter</taxon>
    </lineage>
</organism>
<reference evidence="3" key="1">
    <citation type="submission" date="2017-01" db="EMBL/GenBank/DDBJ databases">
        <authorList>
            <person name="Varghese N."/>
            <person name="Submissions S."/>
        </authorList>
    </citation>
    <scope>NUCLEOTIDE SEQUENCE [LARGE SCALE GENOMIC DNA]</scope>
    <source>
        <strain evidence="3">UM1</strain>
    </source>
</reference>
<keyword evidence="3" id="KW-1185">Reference proteome</keyword>
<feature type="transmembrane region" description="Helical" evidence="1">
    <location>
        <begin position="377"/>
        <end position="399"/>
    </location>
</feature>
<evidence type="ECO:0000313" key="2">
    <source>
        <dbReference type="EMBL" id="SIQ75172.1"/>
    </source>
</evidence>
<keyword evidence="1" id="KW-0812">Transmembrane</keyword>
<dbReference type="Proteomes" id="UP000241788">
    <property type="component" value="Unassembled WGS sequence"/>
</dbReference>
<feature type="transmembrane region" description="Helical" evidence="1">
    <location>
        <begin position="406"/>
        <end position="423"/>
    </location>
</feature>
<feature type="transmembrane region" description="Helical" evidence="1">
    <location>
        <begin position="325"/>
        <end position="343"/>
    </location>
</feature>
<dbReference type="STRING" id="1604334.SAMN05421546_1728"/>
<evidence type="ECO:0000256" key="1">
    <source>
        <dbReference type="SAM" id="Phobius"/>
    </source>
</evidence>
<dbReference type="PANTHER" id="PTHR30092:SF0">
    <property type="entry name" value="INNER MEMBRANE PROTEIN CRED"/>
    <property type="match status" value="1"/>
</dbReference>
<dbReference type="SUPFAM" id="SSF82866">
    <property type="entry name" value="Multidrug efflux transporter AcrB transmembrane domain"/>
    <property type="match status" value="1"/>
</dbReference>
<accession>A0A1N6VBF2</accession>
<dbReference type="EMBL" id="FTLW01000004">
    <property type="protein sequence ID" value="SIQ75172.1"/>
    <property type="molecule type" value="Genomic_DNA"/>
</dbReference>
<dbReference type="Pfam" id="PF06123">
    <property type="entry name" value="CreD"/>
    <property type="match status" value="1"/>
</dbReference>
<dbReference type="RefSeq" id="WP_076587320.1">
    <property type="nucleotide sequence ID" value="NZ_FTLW01000004.1"/>
</dbReference>
<sequence length="470" mass="51393">MRLWIKITMVAVMTLAILIPLAMVRDVINERQRYRDEAVASIASDIGRAQVLAGPVLIVPYTETTVRQVNDADGGTSQVSERRERQWTFFPEQLQVTGELSPDVRKRGLHAVRIYEWKGDMRAKFDARLPEDVPAGSERTIGQPFLSWGISDVRGLRGTPLIEVAGKPIRAEQGSGVFSEAASSNIPEEQAERAVAKAVAAATASSGSGLHVRLQPMQAGEDLRFDTRLALTLAGSERFGVLPIGARNDLKLKSVWPHPSFSGLLPKHDIRPNGFNASWQIDSLATNAQQRWLDGVWQLDESDVARVSLMDPVNPYVQADRATKYGVLFVVLTFVGFFMFELIKQVPVHPIQYALVGLAISIFFLLLVSLSEHISFGWAYIAAALACIGLIGFYLSAVLRSRARGLGFSVMLAMLYAALYGLLVLEDNALVVGAGLLFAILAAIMIATRKVDWYALGGGKISLPFTKAGE</sequence>
<evidence type="ECO:0000313" key="3">
    <source>
        <dbReference type="Proteomes" id="UP000241788"/>
    </source>
</evidence>